<dbReference type="SUPFAM" id="SSF56112">
    <property type="entry name" value="Protein kinase-like (PK-like)"/>
    <property type="match status" value="1"/>
</dbReference>
<dbReference type="AlphaFoldDB" id="A0A443SMW0"/>
<proteinExistence type="inferred from homology"/>
<comment type="similarity">
    <text evidence="23">Belongs to the PI3/PI4-kinase family.</text>
</comment>
<organism evidence="29 30">
    <name type="scientific">Leptotrombidium deliense</name>
    <dbReference type="NCBI Taxonomy" id="299467"/>
    <lineage>
        <taxon>Eukaryota</taxon>
        <taxon>Metazoa</taxon>
        <taxon>Ecdysozoa</taxon>
        <taxon>Arthropoda</taxon>
        <taxon>Chelicerata</taxon>
        <taxon>Arachnida</taxon>
        <taxon>Acari</taxon>
        <taxon>Acariformes</taxon>
        <taxon>Trombidiformes</taxon>
        <taxon>Prostigmata</taxon>
        <taxon>Anystina</taxon>
        <taxon>Parasitengona</taxon>
        <taxon>Trombiculoidea</taxon>
        <taxon>Trombiculidae</taxon>
        <taxon>Leptotrombidium</taxon>
    </lineage>
</organism>
<dbReference type="EC" id="2.7.1.137" evidence="4"/>
<dbReference type="SMART" id="SM00143">
    <property type="entry name" value="PI3K_p85B"/>
    <property type="match status" value="1"/>
</dbReference>
<evidence type="ECO:0000256" key="12">
    <source>
        <dbReference type="ARBA" id="ARBA00022907"/>
    </source>
</evidence>
<evidence type="ECO:0000256" key="6">
    <source>
        <dbReference type="ARBA" id="ARBA00022527"/>
    </source>
</evidence>
<dbReference type="Pfam" id="PF00792">
    <property type="entry name" value="PI3K_C2"/>
    <property type="match status" value="1"/>
</dbReference>
<evidence type="ECO:0000313" key="30">
    <source>
        <dbReference type="Proteomes" id="UP000288716"/>
    </source>
</evidence>
<evidence type="ECO:0000256" key="20">
    <source>
        <dbReference type="ARBA" id="ARBA00076072"/>
    </source>
</evidence>
<dbReference type="Proteomes" id="UP000288716">
    <property type="component" value="Unassembled WGS sequence"/>
</dbReference>
<dbReference type="SUPFAM" id="SSF49562">
    <property type="entry name" value="C2 domain (Calcium/lipid-binding domain, CaLB)"/>
    <property type="match status" value="1"/>
</dbReference>
<dbReference type="GO" id="GO:0046934">
    <property type="term" value="F:1-phosphatidylinositol-4,5-bisphosphate 3-kinase activity"/>
    <property type="evidence" value="ECO:0007669"/>
    <property type="project" value="UniProtKB-EC"/>
</dbReference>
<dbReference type="Pfam" id="PF02192">
    <property type="entry name" value="PI3K_p85B"/>
    <property type="match status" value="1"/>
</dbReference>
<evidence type="ECO:0000256" key="22">
    <source>
        <dbReference type="ARBA" id="ARBA00083121"/>
    </source>
</evidence>
<dbReference type="InterPro" id="IPR003113">
    <property type="entry name" value="PI3K_ABD"/>
</dbReference>
<evidence type="ECO:0000256" key="2">
    <source>
        <dbReference type="ARBA" id="ARBA00005189"/>
    </source>
</evidence>
<keyword evidence="30" id="KW-1185">Reference proteome</keyword>
<accession>A0A443SMW0</accession>
<dbReference type="STRING" id="299467.A0A443SMW0"/>
<dbReference type="Gene3D" id="2.60.40.150">
    <property type="entry name" value="C2 domain"/>
    <property type="match status" value="1"/>
</dbReference>
<comment type="catalytic activity">
    <reaction evidence="16">
        <text>1,2-dioctanoyl-sn-glycero-3-phospho-(1D-myo-inositol-4,5-bisphosphate) + ATP = 1,2-dioctanoyl-sn-glycero-3-phospho-(1D-myo-inositol-3,4,5-trisphosphate) + ADP + H(+)</text>
        <dbReference type="Rhea" id="RHEA:55632"/>
        <dbReference type="ChEBI" id="CHEBI:15378"/>
        <dbReference type="ChEBI" id="CHEBI:30616"/>
        <dbReference type="ChEBI" id="CHEBI:83416"/>
        <dbReference type="ChEBI" id="CHEBI:83419"/>
        <dbReference type="ChEBI" id="CHEBI:456216"/>
    </reaction>
    <physiologicalReaction direction="left-to-right" evidence="16">
        <dbReference type="Rhea" id="RHEA:55633"/>
    </physiologicalReaction>
</comment>
<keyword evidence="12" id="KW-0581">Phagocytosis</keyword>
<evidence type="ECO:0000259" key="27">
    <source>
        <dbReference type="PROSITE" id="PS51546"/>
    </source>
</evidence>
<keyword evidence="7" id="KW-0037">Angiogenesis</keyword>
<name>A0A443SMW0_9ACAR</name>
<evidence type="ECO:0000256" key="21">
    <source>
        <dbReference type="ARBA" id="ARBA00078524"/>
    </source>
</evidence>
<evidence type="ECO:0000256" key="9">
    <source>
        <dbReference type="ARBA" id="ARBA00022741"/>
    </source>
</evidence>
<dbReference type="InterPro" id="IPR000403">
    <property type="entry name" value="PI3/4_kinase_cat_dom"/>
</dbReference>
<dbReference type="InterPro" id="IPR036940">
    <property type="entry name" value="PI3/4_kinase_cat_sf"/>
</dbReference>
<evidence type="ECO:0000256" key="16">
    <source>
        <dbReference type="ARBA" id="ARBA00050641"/>
    </source>
</evidence>
<dbReference type="GO" id="GO:0005524">
    <property type="term" value="F:ATP binding"/>
    <property type="evidence" value="ECO:0007669"/>
    <property type="project" value="UniProtKB-KW"/>
</dbReference>
<dbReference type="SMART" id="SM00145">
    <property type="entry name" value="PI3Ka"/>
    <property type="match status" value="1"/>
</dbReference>
<dbReference type="InterPro" id="IPR011009">
    <property type="entry name" value="Kinase-like_dom_sf"/>
</dbReference>
<dbReference type="EMBL" id="NCKV01001178">
    <property type="protein sequence ID" value="RWS28858.1"/>
    <property type="molecule type" value="Genomic_DNA"/>
</dbReference>
<feature type="domain" description="PI3K-RBD" evidence="27">
    <location>
        <begin position="204"/>
        <end position="299"/>
    </location>
</feature>
<keyword evidence="11" id="KW-0067">ATP-binding</keyword>
<dbReference type="GO" id="GO:0016303">
    <property type="term" value="F:1-phosphatidylinositol-3-kinase activity"/>
    <property type="evidence" value="ECO:0007669"/>
    <property type="project" value="UniProtKB-EC"/>
</dbReference>
<dbReference type="SUPFAM" id="SSF54236">
    <property type="entry name" value="Ubiquitin-like"/>
    <property type="match status" value="1"/>
</dbReference>
<dbReference type="PROSITE" id="PS51544">
    <property type="entry name" value="PI3K_ABD"/>
    <property type="match status" value="1"/>
</dbReference>
<comment type="catalytic activity">
    <reaction evidence="15">
        <text>L-seryl-[protein] + ATP = O-phospho-L-seryl-[protein] + ADP + H(+)</text>
        <dbReference type="Rhea" id="RHEA:17989"/>
        <dbReference type="Rhea" id="RHEA-COMP:9863"/>
        <dbReference type="Rhea" id="RHEA-COMP:11604"/>
        <dbReference type="ChEBI" id="CHEBI:15378"/>
        <dbReference type="ChEBI" id="CHEBI:29999"/>
        <dbReference type="ChEBI" id="CHEBI:30616"/>
        <dbReference type="ChEBI" id="CHEBI:83421"/>
        <dbReference type="ChEBI" id="CHEBI:456216"/>
        <dbReference type="EC" id="2.7.11.1"/>
    </reaction>
    <physiologicalReaction direction="left-to-right" evidence="15">
        <dbReference type="Rhea" id="RHEA:17990"/>
    </physiologicalReaction>
</comment>
<dbReference type="PANTHER" id="PTHR10048">
    <property type="entry name" value="PHOSPHATIDYLINOSITOL KINASE"/>
    <property type="match status" value="1"/>
</dbReference>
<dbReference type="InterPro" id="IPR035892">
    <property type="entry name" value="C2_domain_sf"/>
</dbReference>
<keyword evidence="10 29" id="KW-0418">Kinase</keyword>
<evidence type="ECO:0000256" key="15">
    <source>
        <dbReference type="ARBA" id="ARBA00048977"/>
    </source>
</evidence>
<evidence type="ECO:0000256" key="7">
    <source>
        <dbReference type="ARBA" id="ARBA00022657"/>
    </source>
</evidence>
<comment type="pathway">
    <text evidence="1">Phospholipid metabolism; phosphatidylinositol phosphate biosynthesis.</text>
</comment>
<evidence type="ECO:0000256" key="13">
    <source>
        <dbReference type="ARBA" id="ARBA00023981"/>
    </source>
</evidence>
<evidence type="ECO:0000256" key="4">
    <source>
        <dbReference type="ARBA" id="ARBA00012073"/>
    </source>
</evidence>
<dbReference type="InterPro" id="IPR002420">
    <property type="entry name" value="PI3K-type_C2_dom"/>
</dbReference>
<evidence type="ECO:0000256" key="5">
    <source>
        <dbReference type="ARBA" id="ARBA00012513"/>
    </source>
</evidence>
<dbReference type="Pfam" id="PF00613">
    <property type="entry name" value="PI3Ka"/>
    <property type="match status" value="1"/>
</dbReference>
<dbReference type="GO" id="GO:0043491">
    <property type="term" value="P:phosphatidylinositol 3-kinase/protein kinase B signal transduction"/>
    <property type="evidence" value="ECO:0007669"/>
    <property type="project" value="TreeGrafter"/>
</dbReference>
<dbReference type="OrthoDB" id="67688at2759"/>
<evidence type="ECO:0000256" key="3">
    <source>
        <dbReference type="ARBA" id="ARBA00012010"/>
    </source>
</evidence>
<evidence type="ECO:0000256" key="11">
    <source>
        <dbReference type="ARBA" id="ARBA00022840"/>
    </source>
</evidence>
<comment type="catalytic activity">
    <reaction evidence="14">
        <text>a 1,2-diacyl-sn-glycero-3-phospho-(1D-myo-inositol) + ATP = a 1,2-diacyl-sn-glycero-3-phospho-(1D-myo-inositol-3-phosphate) + ADP + H(+)</text>
        <dbReference type="Rhea" id="RHEA:12709"/>
        <dbReference type="ChEBI" id="CHEBI:15378"/>
        <dbReference type="ChEBI" id="CHEBI:30616"/>
        <dbReference type="ChEBI" id="CHEBI:57880"/>
        <dbReference type="ChEBI" id="CHEBI:58088"/>
        <dbReference type="ChEBI" id="CHEBI:456216"/>
        <dbReference type="EC" id="2.7.1.137"/>
    </reaction>
    <physiologicalReaction direction="left-to-right" evidence="14">
        <dbReference type="Rhea" id="RHEA:12710"/>
    </physiologicalReaction>
</comment>
<dbReference type="GO" id="GO:0005886">
    <property type="term" value="C:plasma membrane"/>
    <property type="evidence" value="ECO:0007669"/>
    <property type="project" value="TreeGrafter"/>
</dbReference>
<dbReference type="InterPro" id="IPR042236">
    <property type="entry name" value="PI3K_accessory_sf"/>
</dbReference>
<dbReference type="CDD" id="cd05165">
    <property type="entry name" value="PI3Kc_I"/>
    <property type="match status" value="1"/>
</dbReference>
<dbReference type="InterPro" id="IPR000341">
    <property type="entry name" value="PI3K_Ras-bd_dom"/>
</dbReference>
<keyword evidence="8" id="KW-0808">Transferase</keyword>
<dbReference type="GO" id="GO:0005737">
    <property type="term" value="C:cytoplasm"/>
    <property type="evidence" value="ECO:0007669"/>
    <property type="project" value="TreeGrafter"/>
</dbReference>
<dbReference type="Gene3D" id="3.30.1010.10">
    <property type="entry name" value="Phosphatidylinositol 3-kinase Catalytic Subunit, Chain A, domain 4"/>
    <property type="match status" value="1"/>
</dbReference>
<sequence>MAPRPTSDELWGHHLMPQLLALDVLMPNGTLIQVNSHRESTIETIKYDVWSEARNHVLYRLLKPPTTYIFVAVTQDAKREEFYDETRRLCDLRLFQPILKLVEPKGVTCEEKFNSDIRSAIGKEIDSCKEPEVTEFRRNILSLCKTVVEERESFSNEEKLLYVYQPELVEECNSEQQSVSNEGKMSNKTIFHIWVKWPREENERDKEYQRQKRGEQKKSRINFDLEVGEDFKASDIIKKAFKYLRETENDCDYLQSEDNYVLKVRGFQQYLLGDYPMYKYKYVKNCLSHGKRPQLMLFKKDELYGSLPEAEFMIPSFLRRLPQQPTKAQQMESMNQAILNQQLLSLWKVDTMFRVKILWATYVNVTDVEKIYVRCGIYHGPESLCPPKDTQQVTASNPKWDTWLDFDLYVPDIPSSARLCLSICSVSFRKKREEHCALAWGNLMLFDYKHNLLSDRVSIYLWPVPKGHDELLNPLGMIVSNDNKDSPCLEVEFDKFACPVVFPPKEQIDEYAKFVLKQEESGRSSGNKDFQKSRQKTSVVSQSDIELLNEIIKRDPLSEMSLQEKDLLWRLRDHCLKIADSLPKLLDAIKWNSRDEVCQLYKLLEKWPIVRPQIALELLDCKFADLRVRNFAVKCLDEKLSDDLLSQYLLQLVQIVKYEPYLDNDLSHFLIRRALMNRRIGHYFFWHLKAEMHDPVCSLRCALLLEAYCRGIGGKVLGSTLKQAQALEKLTNLTNTLKERKDDTQKERLRFLCNQVKKSDFLEALQCIPNPLNHSVILGNLIVEECRIMDSAKRPLWLVWTNPDDFDDSLSNSNAIIFKNGDDLRQDMLTLQVIRIIDLIWRSENLDLKMLPYTCLSTGKHVGMIEVVMKAKTVMNIQRTGGRMAAFQVDCTQLHKWIKDKNKDNYDRAVDTFTRSCAGYCVATFVLGIGDRNPDNIMINEEGQIFHIDFGHFLGHFKKKFGINRERVPFVLTDDFLYVISKGHENPQKSKEFEDFTKLCGEAYLCLRKHANLLITLFTMMLSTGIPELQSIDDIGYLRKTLQVEKSEEEAIKYFNSQFYEAYGGAWTTKIDWFFHSVKHM</sequence>
<dbReference type="EC" id="2.7.11.1" evidence="5"/>
<comment type="catalytic activity">
    <reaction evidence="13">
        <text>a 1,2-diacyl-sn-glycero-3-phospho-(1D-myo-inositol-4,5-bisphosphate) + ATP = a 1,2-diacyl-sn-glycero-3-phospho-(1D-myo-inositol-3,4,5-trisphosphate) + ADP + H(+)</text>
        <dbReference type="Rhea" id="RHEA:21292"/>
        <dbReference type="ChEBI" id="CHEBI:15378"/>
        <dbReference type="ChEBI" id="CHEBI:30616"/>
        <dbReference type="ChEBI" id="CHEBI:57836"/>
        <dbReference type="ChEBI" id="CHEBI:58456"/>
        <dbReference type="ChEBI" id="CHEBI:456216"/>
        <dbReference type="EC" id="2.7.1.153"/>
    </reaction>
    <physiologicalReaction direction="left-to-right" evidence="13">
        <dbReference type="Rhea" id="RHEA:21293"/>
    </physiologicalReaction>
</comment>
<evidence type="ECO:0000256" key="8">
    <source>
        <dbReference type="ARBA" id="ARBA00022679"/>
    </source>
</evidence>
<dbReference type="Gene3D" id="1.25.40.70">
    <property type="entry name" value="Phosphatidylinositol 3-kinase, accessory domain (PIK)"/>
    <property type="match status" value="1"/>
</dbReference>
<evidence type="ECO:0000259" key="28">
    <source>
        <dbReference type="PROSITE" id="PS51547"/>
    </source>
</evidence>
<evidence type="ECO:0000256" key="1">
    <source>
        <dbReference type="ARBA" id="ARBA00004805"/>
    </source>
</evidence>
<comment type="caution">
    <text evidence="29">The sequence shown here is derived from an EMBL/GenBank/DDBJ whole genome shotgun (WGS) entry which is preliminary data.</text>
</comment>
<evidence type="ECO:0000256" key="10">
    <source>
        <dbReference type="ARBA" id="ARBA00022777"/>
    </source>
</evidence>
<evidence type="ECO:0000256" key="14">
    <source>
        <dbReference type="ARBA" id="ARBA00023985"/>
    </source>
</evidence>
<dbReference type="PROSITE" id="PS00915">
    <property type="entry name" value="PI3_4_KINASE_1"/>
    <property type="match status" value="1"/>
</dbReference>
<dbReference type="Pfam" id="PF00794">
    <property type="entry name" value="PI3K_rbd"/>
    <property type="match status" value="1"/>
</dbReference>
<feature type="domain" description="PIK helical" evidence="26">
    <location>
        <begin position="534"/>
        <end position="711"/>
    </location>
</feature>
<dbReference type="PROSITE" id="PS50290">
    <property type="entry name" value="PI3_4_KINASE_3"/>
    <property type="match status" value="1"/>
</dbReference>
<dbReference type="InterPro" id="IPR018936">
    <property type="entry name" value="PI3/4_kinase_CS"/>
</dbReference>
<dbReference type="InterPro" id="IPR016024">
    <property type="entry name" value="ARM-type_fold"/>
</dbReference>
<evidence type="ECO:0000313" key="29">
    <source>
        <dbReference type="EMBL" id="RWS28858.1"/>
    </source>
</evidence>
<protein>
    <recommendedName>
        <fullName evidence="19">Phosphatidylinositol 4,5-bisphosphate 3-kinase catalytic subunit alpha isoform</fullName>
        <ecNumber evidence="4">2.7.1.137</ecNumber>
        <ecNumber evidence="3">2.7.1.153</ecNumber>
        <ecNumber evidence="5">2.7.11.1</ecNumber>
    </recommendedName>
    <alternativeName>
        <fullName evidence="22">Phosphatidylinositol 4,5-bisphosphate 3-kinase 110 kDa catalytic subunit alpha</fullName>
    </alternativeName>
    <alternativeName>
        <fullName evidence="21">Phosphoinositide-3-kinase catalytic alpha polypeptide</fullName>
    </alternativeName>
    <alternativeName>
        <fullName evidence="20">Serine/threonine protein kinase PIK3CA</fullName>
    </alternativeName>
</protein>
<dbReference type="InterPro" id="IPR015433">
    <property type="entry name" value="PI3/4_kinase"/>
</dbReference>
<dbReference type="FunFam" id="2.60.40.150:FF:000041">
    <property type="entry name" value="Phosphatidylinositol 4,5-bisphosphate 3-kinase catalytic subunit"/>
    <property type="match status" value="1"/>
</dbReference>
<dbReference type="GO" id="GO:0005942">
    <property type="term" value="C:phosphatidylinositol 3-kinase complex"/>
    <property type="evidence" value="ECO:0007669"/>
    <property type="project" value="TreeGrafter"/>
</dbReference>
<dbReference type="Gene3D" id="3.10.20.770">
    <property type="match status" value="1"/>
</dbReference>
<dbReference type="FunFam" id="1.10.1070.11:FF:000006">
    <property type="entry name" value="Phosphatidylinositol 4,5-bisphosphate 3-kinase catalytic subunit"/>
    <property type="match status" value="1"/>
</dbReference>
<dbReference type="PROSITE" id="PS51545">
    <property type="entry name" value="PIK_HELICAL"/>
    <property type="match status" value="1"/>
</dbReference>
<dbReference type="InterPro" id="IPR001263">
    <property type="entry name" value="PI3K_accessory_dom"/>
</dbReference>
<dbReference type="PROSITE" id="PS51547">
    <property type="entry name" value="C2_PI3K"/>
    <property type="match status" value="1"/>
</dbReference>
<comment type="subunit">
    <text evidence="18">Heterodimer of a catalytic subunit PIK3CA and a p85 regulatory subunit (PIK3R1, PIK3R2 or PIK3R3). Interacts with IRS1 in nuclear extracts. Interacts with RUFY3. Interacts with RASD2. Interacts with APPL1. Interacts with HRAS and KRAS. Interaction with HRAS/KRAS is required for PI3K pathway signaling and cell proliferation stimulated by EGF and FGF2. Interacts with FAM83B; activates the PI3K/AKT signaling cascade.</text>
</comment>
<comment type="pathway">
    <text evidence="2">Lipid metabolism.</text>
</comment>
<dbReference type="EC" id="2.7.1.153" evidence="3"/>
<dbReference type="PROSITE" id="PS51546">
    <property type="entry name" value="PI3K_RBD"/>
    <property type="match status" value="1"/>
</dbReference>
<feature type="domain" description="C2 PI3K-type" evidence="28">
    <location>
        <begin position="349"/>
        <end position="503"/>
    </location>
</feature>
<evidence type="ECO:0000256" key="18">
    <source>
        <dbReference type="ARBA" id="ARBA00065166"/>
    </source>
</evidence>
<gene>
    <name evidence="29" type="ORF">B4U80_10143</name>
</gene>
<feature type="domain" description="PI3K/PI4K catalytic" evidence="24">
    <location>
        <begin position="782"/>
        <end position="1067"/>
    </location>
</feature>
<dbReference type="VEuPathDB" id="VectorBase:LDEU003183"/>
<dbReference type="GO" id="GO:0004674">
    <property type="term" value="F:protein serine/threonine kinase activity"/>
    <property type="evidence" value="ECO:0007669"/>
    <property type="project" value="UniProtKB-KW"/>
</dbReference>
<evidence type="ECO:0000259" key="24">
    <source>
        <dbReference type="PROSITE" id="PS50290"/>
    </source>
</evidence>
<dbReference type="PANTHER" id="PTHR10048:SF111">
    <property type="entry name" value="PHOSPHATIDYLINOSITOL 3-KINASE AGE-1"/>
    <property type="match status" value="1"/>
</dbReference>
<keyword evidence="9" id="KW-0547">Nucleotide-binding</keyword>
<reference evidence="29 30" key="1">
    <citation type="journal article" date="2018" name="Gigascience">
        <title>Genomes of trombidid mites reveal novel predicted allergens and laterally-transferred genes associated with secondary metabolism.</title>
        <authorList>
            <person name="Dong X."/>
            <person name="Chaisiri K."/>
            <person name="Xia D."/>
            <person name="Armstrong S.D."/>
            <person name="Fang Y."/>
            <person name="Donnelly M.J."/>
            <person name="Kadowaki T."/>
            <person name="McGarry J.W."/>
            <person name="Darby A.C."/>
            <person name="Makepeace B.L."/>
        </authorList>
    </citation>
    <scope>NUCLEOTIDE SEQUENCE [LARGE SCALE GENOMIC DNA]</scope>
    <source>
        <strain evidence="29">UoL-UT</strain>
    </source>
</reference>
<keyword evidence="6" id="KW-0723">Serine/threonine-protein kinase</keyword>
<dbReference type="SMART" id="SM00144">
    <property type="entry name" value="PI3K_rbd"/>
    <property type="match status" value="1"/>
</dbReference>
<dbReference type="GO" id="GO:0016477">
    <property type="term" value="P:cell migration"/>
    <property type="evidence" value="ECO:0007669"/>
    <property type="project" value="TreeGrafter"/>
</dbReference>
<dbReference type="FunFam" id="1.25.40.70:FF:000001">
    <property type="entry name" value="Phosphatidylinositol 4,5-bisphosphate 3-kinase catalytic subunit"/>
    <property type="match status" value="1"/>
</dbReference>
<comment type="catalytic activity">
    <reaction evidence="17">
        <text>1-octadecanoyl-2-(5Z,8Z,11Z,14Z)-eicosatetraenoyl-sn-glycero-3-phospho-1D-myo-inositol 4,5-bisphosphate + ATP = 1-octadecanoyl-2-(5Z,8Z,11Z,14Z-eicosatetraenoyl)-sn-glycero-3-phospho-(1D-myo-inositol 3,4,5-triphosphate) + ADP + H(+)</text>
        <dbReference type="Rhea" id="RHEA:43396"/>
        <dbReference type="ChEBI" id="CHEBI:15378"/>
        <dbReference type="ChEBI" id="CHEBI:30616"/>
        <dbReference type="ChEBI" id="CHEBI:77137"/>
        <dbReference type="ChEBI" id="CHEBI:83243"/>
        <dbReference type="ChEBI" id="CHEBI:456216"/>
    </reaction>
    <physiologicalReaction direction="left-to-right" evidence="17">
        <dbReference type="Rhea" id="RHEA:43397"/>
    </physiologicalReaction>
</comment>
<dbReference type="PROSITE" id="PS00916">
    <property type="entry name" value="PI3_4_KINASE_2"/>
    <property type="match status" value="1"/>
</dbReference>
<evidence type="ECO:0000256" key="23">
    <source>
        <dbReference type="PROSITE-ProRule" id="PRU00880"/>
    </source>
</evidence>
<dbReference type="GO" id="GO:0035005">
    <property type="term" value="F:1-phosphatidylinositol-4-phosphate 3-kinase activity"/>
    <property type="evidence" value="ECO:0007669"/>
    <property type="project" value="TreeGrafter"/>
</dbReference>
<dbReference type="Gene3D" id="1.10.1070.11">
    <property type="entry name" value="Phosphatidylinositol 3-/4-kinase, catalytic domain"/>
    <property type="match status" value="1"/>
</dbReference>
<evidence type="ECO:0000256" key="17">
    <source>
        <dbReference type="ARBA" id="ARBA00051347"/>
    </source>
</evidence>
<dbReference type="FunFam" id="3.30.1010.10:FF:000007">
    <property type="entry name" value="Phosphatidylinositol 4,5-bisphosphate 3-kinase catalytic subunit"/>
    <property type="match status" value="1"/>
</dbReference>
<feature type="domain" description="PI3K-ABD" evidence="25">
    <location>
        <begin position="16"/>
        <end position="105"/>
    </location>
</feature>
<evidence type="ECO:0000259" key="26">
    <source>
        <dbReference type="PROSITE" id="PS51545"/>
    </source>
</evidence>
<evidence type="ECO:0000256" key="19">
    <source>
        <dbReference type="ARBA" id="ARBA00073893"/>
    </source>
</evidence>
<dbReference type="InterPro" id="IPR029071">
    <property type="entry name" value="Ubiquitin-like_domsf"/>
</dbReference>
<dbReference type="SMART" id="SM00146">
    <property type="entry name" value="PI3Kc"/>
    <property type="match status" value="1"/>
</dbReference>
<evidence type="ECO:0000259" key="25">
    <source>
        <dbReference type="PROSITE" id="PS51544"/>
    </source>
</evidence>
<dbReference type="SUPFAM" id="SSF48371">
    <property type="entry name" value="ARM repeat"/>
    <property type="match status" value="1"/>
</dbReference>
<dbReference type="GO" id="GO:0048015">
    <property type="term" value="P:phosphatidylinositol-mediated signaling"/>
    <property type="evidence" value="ECO:0007669"/>
    <property type="project" value="TreeGrafter"/>
</dbReference>
<dbReference type="Pfam" id="PF00454">
    <property type="entry name" value="PI3_PI4_kinase"/>
    <property type="match status" value="1"/>
</dbReference>
<dbReference type="SMART" id="SM00142">
    <property type="entry name" value="PI3K_C2"/>
    <property type="match status" value="1"/>
</dbReference>
<dbReference type="GO" id="GO:0006909">
    <property type="term" value="P:phagocytosis"/>
    <property type="evidence" value="ECO:0007669"/>
    <property type="project" value="UniProtKB-KW"/>
</dbReference>